<dbReference type="EMBL" id="JAPWTJ010003241">
    <property type="protein sequence ID" value="KAJ8960082.1"/>
    <property type="molecule type" value="Genomic_DNA"/>
</dbReference>
<sequence>MEDFEWNVANEGQLLDTMVGHKPELNKYFQMAFICDKFTDNVHKDVDSHKIWTHLETMYNLEALSMRVSLYRSK</sequence>
<evidence type="ECO:0000313" key="7">
    <source>
        <dbReference type="EMBL" id="KAJ8960082.1"/>
    </source>
</evidence>
<keyword evidence="5" id="KW-0804">Transcription</keyword>
<evidence type="ECO:0000256" key="1">
    <source>
        <dbReference type="ARBA" id="ARBA00004123"/>
    </source>
</evidence>
<dbReference type="PANTHER" id="PTHR13581:SF5">
    <property type="entry name" value="MRG_MORF4L-BINDING PROTEIN"/>
    <property type="match status" value="1"/>
</dbReference>
<reference evidence="7" key="1">
    <citation type="journal article" date="2023" name="Insect Mol. Biol.">
        <title>Genome sequencing provides insights into the evolution of gene families encoding plant cell wall-degrading enzymes in longhorned beetles.</title>
        <authorList>
            <person name="Shin N.R."/>
            <person name="Okamura Y."/>
            <person name="Kirsch R."/>
            <person name="Pauchet Y."/>
        </authorList>
    </citation>
    <scope>NUCLEOTIDE SEQUENCE</scope>
    <source>
        <strain evidence="7">MMC_N1</strain>
    </source>
</reference>
<evidence type="ECO:0000256" key="5">
    <source>
        <dbReference type="ARBA" id="ARBA00023163"/>
    </source>
</evidence>
<keyword evidence="4" id="KW-0805">Transcription regulation</keyword>
<comment type="subcellular location">
    <subcellularLocation>
        <location evidence="1">Nucleus</location>
    </subcellularLocation>
</comment>
<accession>A0ABQ9IRH5</accession>
<keyword evidence="6" id="KW-0539">Nucleus</keyword>
<dbReference type="InterPro" id="IPR012423">
    <property type="entry name" value="Eaf7/MRGBP"/>
</dbReference>
<evidence type="ECO:0000256" key="3">
    <source>
        <dbReference type="ARBA" id="ARBA00022853"/>
    </source>
</evidence>
<dbReference type="Pfam" id="PF07904">
    <property type="entry name" value="Eaf7"/>
    <property type="match status" value="1"/>
</dbReference>
<keyword evidence="3" id="KW-0156">Chromatin regulator</keyword>
<name>A0ABQ9IRH5_9CUCU</name>
<evidence type="ECO:0000256" key="4">
    <source>
        <dbReference type="ARBA" id="ARBA00023015"/>
    </source>
</evidence>
<comment type="similarity">
    <text evidence="2">Belongs to the EAF7 family.</text>
</comment>
<proteinExistence type="inferred from homology"/>
<dbReference type="Proteomes" id="UP001162164">
    <property type="component" value="Unassembled WGS sequence"/>
</dbReference>
<protein>
    <submittedName>
        <fullName evidence="7">Uncharacterized protein</fullName>
    </submittedName>
</protein>
<comment type="caution">
    <text evidence="7">The sequence shown here is derived from an EMBL/GenBank/DDBJ whole genome shotgun (WGS) entry which is preliminary data.</text>
</comment>
<keyword evidence="8" id="KW-1185">Reference proteome</keyword>
<evidence type="ECO:0000256" key="6">
    <source>
        <dbReference type="ARBA" id="ARBA00023242"/>
    </source>
</evidence>
<dbReference type="PANTHER" id="PTHR13581">
    <property type="entry name" value="MRG-BINDING PROTEIN"/>
    <property type="match status" value="1"/>
</dbReference>
<evidence type="ECO:0000256" key="2">
    <source>
        <dbReference type="ARBA" id="ARBA00007117"/>
    </source>
</evidence>
<organism evidence="7 8">
    <name type="scientific">Molorchus minor</name>
    <dbReference type="NCBI Taxonomy" id="1323400"/>
    <lineage>
        <taxon>Eukaryota</taxon>
        <taxon>Metazoa</taxon>
        <taxon>Ecdysozoa</taxon>
        <taxon>Arthropoda</taxon>
        <taxon>Hexapoda</taxon>
        <taxon>Insecta</taxon>
        <taxon>Pterygota</taxon>
        <taxon>Neoptera</taxon>
        <taxon>Endopterygota</taxon>
        <taxon>Coleoptera</taxon>
        <taxon>Polyphaga</taxon>
        <taxon>Cucujiformia</taxon>
        <taxon>Chrysomeloidea</taxon>
        <taxon>Cerambycidae</taxon>
        <taxon>Lamiinae</taxon>
        <taxon>Monochamini</taxon>
        <taxon>Molorchus</taxon>
    </lineage>
</organism>
<gene>
    <name evidence="7" type="ORF">NQ317_007383</name>
</gene>
<evidence type="ECO:0000313" key="8">
    <source>
        <dbReference type="Proteomes" id="UP001162164"/>
    </source>
</evidence>